<reference evidence="1 2" key="1">
    <citation type="journal article" date="2005" name="Int. J. Syst. Evol. Microbiol.">
        <title>Bacillus litoralis sp. nov., isolated from a tidal flat of the Yellow Sea in Korea.</title>
        <authorList>
            <person name="Yoon J.H."/>
            <person name="Oh T.K."/>
        </authorList>
    </citation>
    <scope>NUCLEOTIDE SEQUENCE [LARGE SCALE GENOMIC DNA]</scope>
    <source>
        <strain evidence="1 2">SW-211</strain>
    </source>
</reference>
<name>A0A5C6VK27_9BACI</name>
<dbReference type="Gene3D" id="3.30.360.40">
    <property type="entry name" value="YwmB-like"/>
    <property type="match status" value="1"/>
</dbReference>
<dbReference type="OrthoDB" id="2374820at2"/>
<dbReference type="SUPFAM" id="SSF143842">
    <property type="entry name" value="YwmB-like"/>
    <property type="match status" value="1"/>
</dbReference>
<dbReference type="Gene3D" id="3.30.2030.10">
    <property type="entry name" value="YwmB-like"/>
    <property type="match status" value="1"/>
</dbReference>
<dbReference type="Pfam" id="PF08680">
    <property type="entry name" value="DUF1779"/>
    <property type="match status" value="1"/>
</dbReference>
<evidence type="ECO:0008006" key="3">
    <source>
        <dbReference type="Google" id="ProtNLM"/>
    </source>
</evidence>
<evidence type="ECO:0000313" key="1">
    <source>
        <dbReference type="EMBL" id="TXC85922.1"/>
    </source>
</evidence>
<dbReference type="AlphaFoldDB" id="A0A5C6VK27"/>
<dbReference type="EMBL" id="VOQF01000014">
    <property type="protein sequence ID" value="TXC85922.1"/>
    <property type="molecule type" value="Genomic_DNA"/>
</dbReference>
<dbReference type="InterPro" id="IPR036209">
    <property type="entry name" value="YwmB-like_sf"/>
</dbReference>
<accession>A0A5C6VK27</accession>
<organism evidence="1 2">
    <name type="scientific">Metabacillus litoralis</name>
    <dbReference type="NCBI Taxonomy" id="152268"/>
    <lineage>
        <taxon>Bacteria</taxon>
        <taxon>Bacillati</taxon>
        <taxon>Bacillota</taxon>
        <taxon>Bacilli</taxon>
        <taxon>Bacillales</taxon>
        <taxon>Bacillaceae</taxon>
        <taxon>Metabacillus</taxon>
    </lineage>
</organism>
<comment type="caution">
    <text evidence="1">The sequence shown here is derived from an EMBL/GenBank/DDBJ whole genome shotgun (WGS) entry which is preliminary data.</text>
</comment>
<dbReference type="InterPro" id="IPR014794">
    <property type="entry name" value="DUF1779"/>
</dbReference>
<dbReference type="Proteomes" id="UP000321363">
    <property type="component" value="Unassembled WGS sequence"/>
</dbReference>
<sequence>MKKREMMIVAILLIIGWNMLASHIDAKENRSKLDFMANAMESHDISINDWSLYSKKTVDKKSIEEVKHFTKQYRQYTWTYETEDDVYKAIGVYHNNDKDLTEKLQFITTLTNDHTQSYILYEVKGVSAQNDWNNLTDTFNKQAFDIFREETTTFACLTGSIDDMMKGVLNQKSNELLKYFHAETIEELQEDQFVSVSAKTPLWEDFIPTTDDNMNMQISLRSDGLGAKTTVVIGTPIITSEY</sequence>
<evidence type="ECO:0000313" key="2">
    <source>
        <dbReference type="Proteomes" id="UP000321363"/>
    </source>
</evidence>
<keyword evidence="2" id="KW-1185">Reference proteome</keyword>
<protein>
    <recommendedName>
        <fullName evidence="3">YwmB family TATA-box binding protein</fullName>
    </recommendedName>
</protein>
<gene>
    <name evidence="1" type="ORF">FS935_19020</name>
</gene>
<dbReference type="RefSeq" id="WP_146950238.1">
    <property type="nucleotide sequence ID" value="NZ_VOQF01000014.1"/>
</dbReference>
<proteinExistence type="predicted"/>